<evidence type="ECO:0000256" key="11">
    <source>
        <dbReference type="RuleBase" id="RU004181"/>
    </source>
</evidence>
<keyword evidence="14" id="KW-1185">Reference proteome</keyword>
<dbReference type="PRINTS" id="PR00781">
    <property type="entry name" value="LIPOSIGPTASE"/>
</dbReference>
<evidence type="ECO:0000256" key="3">
    <source>
        <dbReference type="ARBA" id="ARBA00022670"/>
    </source>
</evidence>
<dbReference type="PANTHER" id="PTHR33695">
    <property type="entry name" value="LIPOPROTEIN SIGNAL PEPTIDASE"/>
    <property type="match status" value="1"/>
</dbReference>
<evidence type="ECO:0000256" key="7">
    <source>
        <dbReference type="ARBA" id="ARBA00022989"/>
    </source>
</evidence>
<feature type="compositionally biased region" description="Basic and acidic residues" evidence="12">
    <location>
        <begin position="263"/>
        <end position="275"/>
    </location>
</feature>
<dbReference type="STRING" id="1367847.JCM7686_3274"/>
<feature type="transmembrane region" description="Helical" evidence="9">
    <location>
        <begin position="193"/>
        <end position="211"/>
    </location>
</feature>
<feature type="transmembrane region" description="Helical" evidence="9">
    <location>
        <begin position="67"/>
        <end position="86"/>
    </location>
</feature>
<keyword evidence="5 9" id="KW-0064">Aspartyl protease</keyword>
<evidence type="ECO:0000256" key="2">
    <source>
        <dbReference type="ARBA" id="ARBA00022475"/>
    </source>
</evidence>
<dbReference type="NCBIfam" id="TIGR00077">
    <property type="entry name" value="lspA"/>
    <property type="match status" value="1"/>
</dbReference>
<dbReference type="OrthoDB" id="9810259at2"/>
<evidence type="ECO:0000256" key="9">
    <source>
        <dbReference type="HAMAP-Rule" id="MF_00161"/>
    </source>
</evidence>
<dbReference type="KEGG" id="pami:JCM7686_3274"/>
<dbReference type="UniPathway" id="UPA00665"/>
<keyword evidence="7 9" id="KW-1133">Transmembrane helix</keyword>
<feature type="active site" evidence="9">
    <location>
        <position position="199"/>
    </location>
</feature>
<dbReference type="GO" id="GO:0006508">
    <property type="term" value="P:proteolysis"/>
    <property type="evidence" value="ECO:0007669"/>
    <property type="project" value="UniProtKB-KW"/>
</dbReference>
<protein>
    <recommendedName>
        <fullName evidence="9">Lipoprotein signal peptidase</fullName>
        <ecNumber evidence="9">3.4.23.36</ecNumber>
    </recommendedName>
    <alternativeName>
        <fullName evidence="9">Prolipoprotein signal peptidase</fullName>
    </alternativeName>
    <alternativeName>
        <fullName evidence="9">Signal peptidase II</fullName>
        <shortName evidence="9">SPase II</shortName>
    </alternativeName>
</protein>
<dbReference type="Pfam" id="PF01252">
    <property type="entry name" value="Peptidase_A8"/>
    <property type="match status" value="1"/>
</dbReference>
<comment type="similarity">
    <text evidence="1 9 11">Belongs to the peptidase A8 family.</text>
</comment>
<gene>
    <name evidence="9" type="primary">lspA</name>
    <name evidence="13" type="ORF">JCM7686_3274</name>
</gene>
<sequence length="275" mass="29543">MSDEEQEPKPKKPRVAKAAESGDPAAPKPRARKAATPKTERIASGSGRSSVQAVTEDPAPRAETRRVLSVAIGVLLIDQLLKYYVIHILKLDRVREVDVFYPWLNLRMAWNQGVNFGLFASDVEVMRWVLVAVAVAVCVWVWIWLRNTVHSAFAQISAGLLIGGALGNVIDRMTYGAVADFLNMSLPSWQNPYSFNVADIAIFAGAVGLFLQPPLRRERSETAGEAETKPAAKTSAKAAAKSAGNSATAAGAKPVGKSTSSRSKADDKTRDGAGK</sequence>
<keyword evidence="3 9" id="KW-0645">Protease</keyword>
<evidence type="ECO:0000256" key="5">
    <source>
        <dbReference type="ARBA" id="ARBA00022750"/>
    </source>
</evidence>
<dbReference type="RefSeq" id="WP_020951945.1">
    <property type="nucleotide sequence ID" value="NC_022041.1"/>
</dbReference>
<reference evidence="13 14" key="1">
    <citation type="journal article" date="2014" name="BMC Genomics">
        <title>Architecture and functions of a multipartite genome of the methylotrophic bacterium Paracoccus aminophilus JCM 7686, containing primary and secondary chromids.</title>
        <authorList>
            <person name="Dziewit L."/>
            <person name="Czarnecki J."/>
            <person name="Wibberg D."/>
            <person name="Radlinska M."/>
            <person name="Mrozek P."/>
            <person name="Szymczak M."/>
            <person name="Schluter A."/>
            <person name="Puhler A."/>
            <person name="Bartosik D."/>
        </authorList>
    </citation>
    <scope>NUCLEOTIDE SEQUENCE [LARGE SCALE GENOMIC DNA]</scope>
    <source>
        <strain evidence="13">JCM 7686</strain>
    </source>
</reference>
<organism evidence="13 14">
    <name type="scientific">Paracoccus aminophilus JCM 7686</name>
    <dbReference type="NCBI Taxonomy" id="1367847"/>
    <lineage>
        <taxon>Bacteria</taxon>
        <taxon>Pseudomonadati</taxon>
        <taxon>Pseudomonadota</taxon>
        <taxon>Alphaproteobacteria</taxon>
        <taxon>Rhodobacterales</taxon>
        <taxon>Paracoccaceae</taxon>
        <taxon>Paracoccus</taxon>
    </lineage>
</organism>
<comment type="pathway">
    <text evidence="9">Protein modification; lipoprotein biosynthesis (signal peptide cleavage).</text>
</comment>
<feature type="region of interest" description="Disordered" evidence="12">
    <location>
        <begin position="1"/>
        <end position="58"/>
    </location>
</feature>
<accession>S5XS76</accession>
<evidence type="ECO:0000256" key="1">
    <source>
        <dbReference type="ARBA" id="ARBA00006139"/>
    </source>
</evidence>
<feature type="transmembrane region" description="Helical" evidence="9">
    <location>
        <begin position="152"/>
        <end position="170"/>
    </location>
</feature>
<dbReference type="InterPro" id="IPR001872">
    <property type="entry name" value="Peptidase_A8"/>
</dbReference>
<dbReference type="AlphaFoldDB" id="S5XS76"/>
<keyword evidence="13" id="KW-0449">Lipoprotein</keyword>
<feature type="active site" evidence="9">
    <location>
        <position position="180"/>
    </location>
</feature>
<evidence type="ECO:0000313" key="13">
    <source>
        <dbReference type="EMBL" id="AGT10309.1"/>
    </source>
</evidence>
<comment type="subcellular location">
    <subcellularLocation>
        <location evidence="9">Cell membrane</location>
        <topology evidence="9">Multi-pass membrane protein</topology>
    </subcellularLocation>
</comment>
<evidence type="ECO:0000313" key="14">
    <source>
        <dbReference type="Proteomes" id="UP000015480"/>
    </source>
</evidence>
<evidence type="ECO:0000256" key="6">
    <source>
        <dbReference type="ARBA" id="ARBA00022801"/>
    </source>
</evidence>
<keyword evidence="8 9" id="KW-0472">Membrane</keyword>
<feature type="region of interest" description="Disordered" evidence="12">
    <location>
        <begin position="219"/>
        <end position="275"/>
    </location>
</feature>
<evidence type="ECO:0000256" key="12">
    <source>
        <dbReference type="SAM" id="MobiDB-lite"/>
    </source>
</evidence>
<name>S5XS76_PARAH</name>
<dbReference type="GO" id="GO:0004190">
    <property type="term" value="F:aspartic-type endopeptidase activity"/>
    <property type="evidence" value="ECO:0007669"/>
    <property type="project" value="UniProtKB-UniRule"/>
</dbReference>
<dbReference type="EMBL" id="CP006650">
    <property type="protein sequence ID" value="AGT10309.1"/>
    <property type="molecule type" value="Genomic_DNA"/>
</dbReference>
<keyword evidence="2 9" id="KW-1003">Cell membrane</keyword>
<dbReference type="GO" id="GO:0005886">
    <property type="term" value="C:plasma membrane"/>
    <property type="evidence" value="ECO:0007669"/>
    <property type="project" value="UniProtKB-SubCell"/>
</dbReference>
<keyword evidence="4 9" id="KW-0812">Transmembrane</keyword>
<proteinExistence type="inferred from homology"/>
<dbReference type="HAMAP" id="MF_00161">
    <property type="entry name" value="LspA"/>
    <property type="match status" value="1"/>
</dbReference>
<keyword evidence="6 9" id="KW-0378">Hydrolase</keyword>
<dbReference type="eggNOG" id="COG0597">
    <property type="taxonomic scope" value="Bacteria"/>
</dbReference>
<evidence type="ECO:0000256" key="10">
    <source>
        <dbReference type="RuleBase" id="RU000594"/>
    </source>
</evidence>
<feature type="compositionally biased region" description="Low complexity" evidence="12">
    <location>
        <begin position="231"/>
        <end position="254"/>
    </location>
</feature>
<evidence type="ECO:0000256" key="8">
    <source>
        <dbReference type="ARBA" id="ARBA00023136"/>
    </source>
</evidence>
<feature type="transmembrane region" description="Helical" evidence="9">
    <location>
        <begin position="125"/>
        <end position="145"/>
    </location>
</feature>
<comment type="function">
    <text evidence="9 10">This protein specifically catalyzes the removal of signal peptides from prolipoproteins.</text>
</comment>
<evidence type="ECO:0000256" key="4">
    <source>
        <dbReference type="ARBA" id="ARBA00022692"/>
    </source>
</evidence>
<comment type="catalytic activity">
    <reaction evidence="9 10">
        <text>Release of signal peptides from bacterial membrane prolipoproteins. Hydrolyzes -Xaa-Yaa-Zaa-|-(S,diacylglyceryl)Cys-, in which Xaa is hydrophobic (preferably Leu), and Yaa (Ala or Ser) and Zaa (Gly or Ala) have small, neutral side chains.</text>
        <dbReference type="EC" id="3.4.23.36"/>
    </reaction>
</comment>
<dbReference type="PATRIC" id="fig|1367847.3.peg.3301"/>
<dbReference type="PANTHER" id="PTHR33695:SF1">
    <property type="entry name" value="LIPOPROTEIN SIGNAL PEPTIDASE"/>
    <property type="match status" value="1"/>
</dbReference>
<dbReference type="Proteomes" id="UP000015480">
    <property type="component" value="Chromosome"/>
</dbReference>
<dbReference type="PROSITE" id="PS00855">
    <property type="entry name" value="SPASE_II"/>
    <property type="match status" value="1"/>
</dbReference>
<dbReference type="EC" id="3.4.23.36" evidence="9"/>
<feature type="compositionally biased region" description="Basic and acidic residues" evidence="12">
    <location>
        <begin position="219"/>
        <end position="230"/>
    </location>
</feature>
<dbReference type="HOGENOM" id="CLU_083252_4_1_5"/>